<feature type="transmembrane region" description="Helical" evidence="1">
    <location>
        <begin position="57"/>
        <end position="75"/>
    </location>
</feature>
<sequence>MKNKSLLINLVCVILNFYVLPLLFRGNANETILMLLVMPLITIILGTFYTSMNQPHWVYPVLVGVLFIPTMFLYYNLSAIIFAMIHFLAFVVGCLIGIIAKNLFLSKNLSRT</sequence>
<accession>A0A1T4N6M8</accession>
<name>A0A1T4N6M8_9FIRM</name>
<gene>
    <name evidence="2" type="ORF">SAMN02745191_1499</name>
</gene>
<keyword evidence="1" id="KW-1133">Transmembrane helix</keyword>
<protein>
    <recommendedName>
        <fullName evidence="4">Exosortase</fullName>
    </recommendedName>
</protein>
<reference evidence="3" key="1">
    <citation type="submission" date="2017-02" db="EMBL/GenBank/DDBJ databases">
        <authorList>
            <person name="Varghese N."/>
            <person name="Submissions S."/>
        </authorList>
    </citation>
    <scope>NUCLEOTIDE SEQUENCE [LARGE SCALE GENOMIC DNA]</scope>
    <source>
        <strain evidence="3">ATCC 25662</strain>
    </source>
</reference>
<feature type="transmembrane region" description="Helical" evidence="1">
    <location>
        <begin position="32"/>
        <end position="50"/>
    </location>
</feature>
<evidence type="ECO:0000313" key="2">
    <source>
        <dbReference type="EMBL" id="SJZ74765.1"/>
    </source>
</evidence>
<evidence type="ECO:0000313" key="3">
    <source>
        <dbReference type="Proteomes" id="UP000243297"/>
    </source>
</evidence>
<dbReference type="STRING" id="118967.SAMN02745191_1499"/>
<keyword evidence="1" id="KW-0812">Transmembrane</keyword>
<feature type="transmembrane region" description="Helical" evidence="1">
    <location>
        <begin position="81"/>
        <end position="104"/>
    </location>
</feature>
<evidence type="ECO:0008006" key="4">
    <source>
        <dbReference type="Google" id="ProtNLM"/>
    </source>
</evidence>
<organism evidence="2 3">
    <name type="scientific">Anaerorhabdus furcosa</name>
    <dbReference type="NCBI Taxonomy" id="118967"/>
    <lineage>
        <taxon>Bacteria</taxon>
        <taxon>Bacillati</taxon>
        <taxon>Bacillota</taxon>
        <taxon>Erysipelotrichia</taxon>
        <taxon>Erysipelotrichales</taxon>
        <taxon>Erysipelotrichaceae</taxon>
        <taxon>Anaerorhabdus</taxon>
    </lineage>
</organism>
<keyword evidence="1" id="KW-0472">Membrane</keyword>
<dbReference type="Proteomes" id="UP000243297">
    <property type="component" value="Unassembled WGS sequence"/>
</dbReference>
<feature type="transmembrane region" description="Helical" evidence="1">
    <location>
        <begin position="7"/>
        <end position="26"/>
    </location>
</feature>
<proteinExistence type="predicted"/>
<dbReference type="EMBL" id="FUWY01000004">
    <property type="protein sequence ID" value="SJZ74765.1"/>
    <property type="molecule type" value="Genomic_DNA"/>
</dbReference>
<evidence type="ECO:0000256" key="1">
    <source>
        <dbReference type="SAM" id="Phobius"/>
    </source>
</evidence>
<dbReference type="AlphaFoldDB" id="A0A1T4N6M8"/>
<keyword evidence="3" id="KW-1185">Reference proteome</keyword>
<dbReference type="RefSeq" id="WP_078711900.1">
    <property type="nucleotide sequence ID" value="NZ_FUWY01000004.1"/>
</dbReference>